<dbReference type="Proteomes" id="UP000032300">
    <property type="component" value="Chromosome"/>
</dbReference>
<comment type="similarity">
    <text evidence="1">Belongs to the 4-hydroxybenzoyl-CoA thioesterase family.</text>
</comment>
<dbReference type="Gene3D" id="3.10.129.10">
    <property type="entry name" value="Hotdog Thioesterase"/>
    <property type="match status" value="1"/>
</dbReference>
<gene>
    <name evidence="3" type="ORF">TS85_12230</name>
</gene>
<dbReference type="EMBL" id="CP010836">
    <property type="protein sequence ID" value="AJP72390.1"/>
    <property type="molecule type" value="Genomic_DNA"/>
</dbReference>
<name>A0A7U4J8V2_9SPHN</name>
<dbReference type="AlphaFoldDB" id="A0A7U4J8V2"/>
<keyword evidence="2" id="KW-0378">Hydrolase</keyword>
<evidence type="ECO:0000256" key="2">
    <source>
        <dbReference type="ARBA" id="ARBA00022801"/>
    </source>
</evidence>
<dbReference type="KEGG" id="sphi:TS85_12230"/>
<sequence length="147" mass="15918">MAAEARAIECGLAVVHPWLCDAMGHLTTRNYLGMFDDAAYQLFALLGYDAAAAEAEHWGWADVRHEIDYRAELRAGAVVRVDGRVTALGRSSIQCAYRLFDRAAPTPAAMLVAKTVCFDLAARGARPLPPEIIAQAAKQFGVMPRSA</sequence>
<reference evidence="3 4" key="1">
    <citation type="journal article" date="2015" name="Int. J. Syst. Evol. Microbiol.">
        <title>Sphingomonas hengshuiensis sp. nov., isolated from lake wetland.</title>
        <authorList>
            <person name="Wei S."/>
            <person name="Wang T."/>
            <person name="Liu H."/>
            <person name="Zhang C."/>
            <person name="Guo J."/>
            <person name="Wang Q."/>
            <person name="Liang K."/>
            <person name="Zhang Z."/>
        </authorList>
    </citation>
    <scope>NUCLEOTIDE SEQUENCE [LARGE SCALE GENOMIC DNA]</scope>
    <source>
        <strain evidence="3 4">WHSC-8</strain>
    </source>
</reference>
<dbReference type="OrthoDB" id="7597365at2"/>
<protein>
    <submittedName>
        <fullName evidence="3">Thioesterase</fullName>
    </submittedName>
</protein>
<dbReference type="CDD" id="cd00586">
    <property type="entry name" value="4HBT"/>
    <property type="match status" value="1"/>
</dbReference>
<evidence type="ECO:0000256" key="1">
    <source>
        <dbReference type="ARBA" id="ARBA00005953"/>
    </source>
</evidence>
<dbReference type="GO" id="GO:0047617">
    <property type="term" value="F:fatty acyl-CoA hydrolase activity"/>
    <property type="evidence" value="ECO:0007669"/>
    <property type="project" value="TreeGrafter"/>
</dbReference>
<keyword evidence="4" id="KW-1185">Reference proteome</keyword>
<dbReference type="SUPFAM" id="SSF54637">
    <property type="entry name" value="Thioesterase/thiol ester dehydrase-isomerase"/>
    <property type="match status" value="1"/>
</dbReference>
<organism evidence="3 4">
    <name type="scientific">Sphingomonas hengshuiensis</name>
    <dbReference type="NCBI Taxonomy" id="1609977"/>
    <lineage>
        <taxon>Bacteria</taxon>
        <taxon>Pseudomonadati</taxon>
        <taxon>Pseudomonadota</taxon>
        <taxon>Alphaproteobacteria</taxon>
        <taxon>Sphingomonadales</taxon>
        <taxon>Sphingomonadaceae</taxon>
        <taxon>Sphingomonas</taxon>
    </lineage>
</organism>
<dbReference type="Pfam" id="PF13279">
    <property type="entry name" value="4HBT_2"/>
    <property type="match status" value="1"/>
</dbReference>
<dbReference type="InterPro" id="IPR050563">
    <property type="entry name" value="4-hydroxybenzoyl-CoA_TE"/>
</dbReference>
<proteinExistence type="inferred from homology"/>
<reference evidence="3 4" key="2">
    <citation type="submission" date="2015-02" db="EMBL/GenBank/DDBJ databases">
        <title>The complete genome of Sphingomonas hengshuiensis sp. WHSC-8 isolated from soil of Hengshui Lake.</title>
        <authorList>
            <person name="Wei S."/>
            <person name="Guo J."/>
            <person name="Su C."/>
            <person name="Wu R."/>
            <person name="Zhang Z."/>
            <person name="Liang K."/>
            <person name="Li H."/>
            <person name="Wang T."/>
            <person name="Liu H."/>
            <person name="Zhang C."/>
            <person name="Li Z."/>
            <person name="Wang Q."/>
            <person name="Meng J."/>
        </authorList>
    </citation>
    <scope>NUCLEOTIDE SEQUENCE [LARGE SCALE GENOMIC DNA]</scope>
    <source>
        <strain evidence="3 4">WHSC-8</strain>
    </source>
</reference>
<dbReference type="PANTHER" id="PTHR31793">
    <property type="entry name" value="4-HYDROXYBENZOYL-COA THIOESTERASE FAMILY MEMBER"/>
    <property type="match status" value="1"/>
</dbReference>
<dbReference type="InterPro" id="IPR029069">
    <property type="entry name" value="HotDog_dom_sf"/>
</dbReference>
<accession>A0A7U4J8V2</accession>
<evidence type="ECO:0000313" key="4">
    <source>
        <dbReference type="Proteomes" id="UP000032300"/>
    </source>
</evidence>
<evidence type="ECO:0000313" key="3">
    <source>
        <dbReference type="EMBL" id="AJP72390.1"/>
    </source>
</evidence>
<dbReference type="PANTHER" id="PTHR31793:SF27">
    <property type="entry name" value="NOVEL THIOESTERASE SUPERFAMILY DOMAIN AND SAPOSIN A-TYPE DOMAIN CONTAINING PROTEIN (0610012H03RIK)"/>
    <property type="match status" value="1"/>
</dbReference>